<accession>E3HC75</accession>
<dbReference type="KEGG" id="ipo:Ilyop_2155"/>
<dbReference type="AlphaFoldDB" id="E3HC75"/>
<dbReference type="RefSeq" id="WP_013388580.1">
    <property type="nucleotide sequence ID" value="NC_014633.1"/>
</dbReference>
<feature type="domain" description="VWFA" evidence="1">
    <location>
        <begin position="8"/>
        <end position="164"/>
    </location>
</feature>
<dbReference type="Gene3D" id="3.40.50.410">
    <property type="entry name" value="von Willebrand factor, type A domain"/>
    <property type="match status" value="1"/>
</dbReference>
<dbReference type="InterPro" id="IPR036465">
    <property type="entry name" value="vWFA_dom_sf"/>
</dbReference>
<evidence type="ECO:0000259" key="1">
    <source>
        <dbReference type="Pfam" id="PF00092"/>
    </source>
</evidence>
<name>E3HC75_ILYPC</name>
<keyword evidence="2" id="KW-0614">Plasmid</keyword>
<evidence type="ECO:0000313" key="3">
    <source>
        <dbReference type="Proteomes" id="UP000006875"/>
    </source>
</evidence>
<dbReference type="EMBL" id="CP002282">
    <property type="protein sequence ID" value="ADO83918.1"/>
    <property type="molecule type" value="Genomic_DNA"/>
</dbReference>
<organism evidence="2 3">
    <name type="scientific">Ilyobacter polytropus (strain ATCC 51220 / DSM 2926 / LMG 16218 / CuHBu1)</name>
    <dbReference type="NCBI Taxonomy" id="572544"/>
    <lineage>
        <taxon>Bacteria</taxon>
        <taxon>Fusobacteriati</taxon>
        <taxon>Fusobacteriota</taxon>
        <taxon>Fusobacteriia</taxon>
        <taxon>Fusobacteriales</taxon>
        <taxon>Fusobacteriaceae</taxon>
        <taxon>Ilyobacter</taxon>
    </lineage>
</organism>
<dbReference type="HOGENOM" id="CLU_080398_1_0_0"/>
<proteinExistence type="predicted"/>
<dbReference type="InterPro" id="IPR002035">
    <property type="entry name" value="VWF_A"/>
</dbReference>
<geneLocation type="plasmid" evidence="2 3">
    <name>pILYOP01</name>
</geneLocation>
<dbReference type="SUPFAM" id="SSF53300">
    <property type="entry name" value="vWA-like"/>
    <property type="match status" value="1"/>
</dbReference>
<dbReference type="OrthoDB" id="9790144at2"/>
<keyword evidence="3" id="KW-1185">Reference proteome</keyword>
<dbReference type="Proteomes" id="UP000006875">
    <property type="component" value="Plasmid pILYOP01"/>
</dbReference>
<gene>
    <name evidence="2" type="ordered locus">Ilyop_2155</name>
</gene>
<protein>
    <recommendedName>
        <fullName evidence="1">VWFA domain-containing protein</fullName>
    </recommendedName>
</protein>
<sequence length="195" mass="22331">MKEKYHEIICIIDRSGSMESIKSDAIGGFNSFIESQRKFDGEAALTLVLFNDYYKIVYDRKDIQTVPFLNDNTYVPGGTTAMLDAIGRTIDSIGERLNKTPEEDRPEKVIVSILTDGLENDSKEYTYEQVGSRIKRQQEKYNWEFIFLAANQDAVASAKMISIDERDAVDFEATPDGIYKALYSMNEMIYDKRIK</sequence>
<evidence type="ECO:0000313" key="2">
    <source>
        <dbReference type="EMBL" id="ADO83918.1"/>
    </source>
</evidence>
<reference evidence="2 3" key="1">
    <citation type="journal article" date="2010" name="Stand. Genomic Sci.">
        <title>Complete genome sequence of Ilyobacter polytropus type strain (CuHbu1).</title>
        <authorList>
            <person name="Sikorski J."/>
            <person name="Chertkov O."/>
            <person name="Lapidus A."/>
            <person name="Nolan M."/>
            <person name="Lucas S."/>
            <person name="Del Rio T.G."/>
            <person name="Tice H."/>
            <person name="Cheng J.F."/>
            <person name="Tapia R."/>
            <person name="Han C."/>
            <person name="Goodwin L."/>
            <person name="Pitluck S."/>
            <person name="Liolios K."/>
            <person name="Ivanova N."/>
            <person name="Mavromatis K."/>
            <person name="Mikhailova N."/>
            <person name="Pati A."/>
            <person name="Chen A."/>
            <person name="Palaniappan K."/>
            <person name="Land M."/>
            <person name="Hauser L."/>
            <person name="Chang Y.J."/>
            <person name="Jeffries C.D."/>
            <person name="Brambilla E."/>
            <person name="Yasawong M."/>
            <person name="Rohde M."/>
            <person name="Pukall R."/>
            <person name="Spring S."/>
            <person name="Goker M."/>
            <person name="Woyke T."/>
            <person name="Bristow J."/>
            <person name="Eisen J.A."/>
            <person name="Markowitz V."/>
            <person name="Hugenholtz P."/>
            <person name="Kyrpides N.C."/>
            <person name="Klenk H.P."/>
        </authorList>
    </citation>
    <scope>NUCLEOTIDE SEQUENCE [LARGE SCALE GENOMIC DNA]</scope>
    <source>
        <strain evidence="3">ATCC 51220 / DSM 2926 / LMG 16218 / CuHBu1</strain>
        <plasmid evidence="3">pILYOP01</plasmid>
    </source>
</reference>
<dbReference type="Pfam" id="PF00092">
    <property type="entry name" value="VWA"/>
    <property type="match status" value="1"/>
</dbReference>